<evidence type="ECO:0000313" key="1">
    <source>
        <dbReference type="EMBL" id="KAH0748754.1"/>
    </source>
</evidence>
<name>A0ABQ7UGK9_SOLTU</name>
<comment type="caution">
    <text evidence="1">The sequence shown here is derived from an EMBL/GenBank/DDBJ whole genome shotgun (WGS) entry which is preliminary data.</text>
</comment>
<protein>
    <submittedName>
        <fullName evidence="1">Uncharacterized protein</fullName>
    </submittedName>
</protein>
<sequence>MKCLPAITIWELWKTRCDAKYGKEFYNTRKTVNNISSTLAGLLKNQFKLINVDPNWDSIVCLMKSKINAINIIQVKWLKPSISFVKINSDGSCKDGYCRGGRERFQVAGGLCEQLECHPLENTGRRRRIGVADALASTRFSSPGNILYEYFEELPAKVKGLTTMDRWGVTSFRTRQKKKQDLIWDPP</sequence>
<dbReference type="EMBL" id="JAIVGD010000019">
    <property type="protein sequence ID" value="KAH0748754.1"/>
    <property type="molecule type" value="Genomic_DNA"/>
</dbReference>
<evidence type="ECO:0000313" key="2">
    <source>
        <dbReference type="Proteomes" id="UP000826656"/>
    </source>
</evidence>
<gene>
    <name evidence="1" type="ORF">KY290_027986</name>
</gene>
<accession>A0ABQ7UGK9</accession>
<reference evidence="1 2" key="1">
    <citation type="journal article" date="2021" name="bioRxiv">
        <title>Chromosome-scale and haplotype-resolved genome assembly of a tetraploid potato cultivar.</title>
        <authorList>
            <person name="Sun H."/>
            <person name="Jiao W.-B."/>
            <person name="Krause K."/>
            <person name="Campoy J.A."/>
            <person name="Goel M."/>
            <person name="Folz-Donahue K."/>
            <person name="Kukat C."/>
            <person name="Huettel B."/>
            <person name="Schneeberger K."/>
        </authorList>
    </citation>
    <scope>NUCLEOTIDE SEQUENCE [LARGE SCALE GENOMIC DNA]</scope>
    <source>
        <strain evidence="1">SolTubOtavaFocal</strain>
        <tissue evidence="1">Leaves</tissue>
    </source>
</reference>
<proteinExistence type="predicted"/>
<dbReference type="Proteomes" id="UP000826656">
    <property type="component" value="Unassembled WGS sequence"/>
</dbReference>
<organism evidence="1 2">
    <name type="scientific">Solanum tuberosum</name>
    <name type="common">Potato</name>
    <dbReference type="NCBI Taxonomy" id="4113"/>
    <lineage>
        <taxon>Eukaryota</taxon>
        <taxon>Viridiplantae</taxon>
        <taxon>Streptophyta</taxon>
        <taxon>Embryophyta</taxon>
        <taxon>Tracheophyta</taxon>
        <taxon>Spermatophyta</taxon>
        <taxon>Magnoliopsida</taxon>
        <taxon>eudicotyledons</taxon>
        <taxon>Gunneridae</taxon>
        <taxon>Pentapetalae</taxon>
        <taxon>asterids</taxon>
        <taxon>lamiids</taxon>
        <taxon>Solanales</taxon>
        <taxon>Solanaceae</taxon>
        <taxon>Solanoideae</taxon>
        <taxon>Solaneae</taxon>
        <taxon>Solanum</taxon>
    </lineage>
</organism>
<keyword evidence="2" id="KW-1185">Reference proteome</keyword>